<dbReference type="OrthoDB" id="2922289at2759"/>
<comment type="caution">
    <text evidence="2">The sequence shown here is derived from an EMBL/GenBank/DDBJ whole genome shotgun (WGS) entry which is preliminary data.</text>
</comment>
<dbReference type="AlphaFoldDB" id="A0A9P4PUN3"/>
<dbReference type="PANTHER" id="PTHR40788:SF2">
    <property type="entry name" value="CLR5 DOMAIN-CONTAINING PROTEIN"/>
    <property type="match status" value="1"/>
</dbReference>
<dbReference type="Proteomes" id="UP000799764">
    <property type="component" value="Unassembled WGS sequence"/>
</dbReference>
<dbReference type="PANTHER" id="PTHR40788">
    <property type="entry name" value="CLR5 DOMAIN-CONTAINING PROTEIN-RELATED"/>
    <property type="match status" value="1"/>
</dbReference>
<evidence type="ECO:0000313" key="3">
    <source>
        <dbReference type="Proteomes" id="UP000799764"/>
    </source>
</evidence>
<evidence type="ECO:0000256" key="1">
    <source>
        <dbReference type="SAM" id="MobiDB-lite"/>
    </source>
</evidence>
<feature type="region of interest" description="Disordered" evidence="1">
    <location>
        <begin position="666"/>
        <end position="700"/>
    </location>
</feature>
<sequence>MTDSAKNSDANSPEELILVLRALHSNEPMPLELTPIIQSVTMDLSKDLGNNFQYLKSVMKRHEPDIRRRWTAKTRNERRALLLKVSPHMPEKHRADLDLCEQEAFANSRQTSSLNDTLLWPYINLEDLCKTQPLLVFLNARAYDLPWTFAASEQFFSPFGQPRACPDHCNAYIGAHMLFTKHPSPGVYGHLEDNSTIMNNSSEDSIACCPRQGLHLLYVQQHIMAFLVACVREILHDKSEEALLSAPILTEDSRADVIDAVNKGSDHTVFADTVLLAPYRARSTVDFHRLRAYLAGLFNNAKDHVWALREDPSYMADTITDGWNHLTELILDTKGQVHWSVSQPYLKAKVARHLIREAYYDLAVFKTLYETTDRLCSLFKDGVVHDLHANYHAVQMIDIFAREIKIFLSRCIRLNTWSCPGMRHLYTRLQGPRQLDFKIKSHQTEDALENEPMLLFDNFSIDEEDEGEDLVFFFTLDRLDWTLPKYPKAQTVVSPTVSEKLGKLSIIAECMQQLRLWKSSPELQRFLDDHEGNCKERLDEKEGLPHFLKWFKAINNYTPLISAIDIPQGRLNYPVHHFSNRQNTEQMRAAENNLDAFWNHVDTFFAETAGQAQHDLIQPYLAGHMRRTPPWVDEKSSASEPVYVPLSKIFHDISKQVTGVFDRGTGVGHAKTKTHGAPSSAQTAATASSLDSNTKEQSEKLDHVKVEKRTFKTIKSIFGMHAQAGDVPKVVKWDEFKRTMIRTGFSAEKLQGSAWQFTPLGNTDVGRSIQFHEPHPDSDIPYALARRFGRRLERVYGWTRDTFQLA</sequence>
<dbReference type="EMBL" id="MU001492">
    <property type="protein sequence ID" value="KAF2451689.1"/>
    <property type="molecule type" value="Genomic_DNA"/>
</dbReference>
<organism evidence="2 3">
    <name type="scientific">Karstenula rhodostoma CBS 690.94</name>
    <dbReference type="NCBI Taxonomy" id="1392251"/>
    <lineage>
        <taxon>Eukaryota</taxon>
        <taxon>Fungi</taxon>
        <taxon>Dikarya</taxon>
        <taxon>Ascomycota</taxon>
        <taxon>Pezizomycotina</taxon>
        <taxon>Dothideomycetes</taxon>
        <taxon>Pleosporomycetidae</taxon>
        <taxon>Pleosporales</taxon>
        <taxon>Massarineae</taxon>
        <taxon>Didymosphaeriaceae</taxon>
        <taxon>Karstenula</taxon>
    </lineage>
</organism>
<keyword evidence="3" id="KW-1185">Reference proteome</keyword>
<protein>
    <submittedName>
        <fullName evidence="2">Uncharacterized protein</fullName>
    </submittedName>
</protein>
<feature type="compositionally biased region" description="Low complexity" evidence="1">
    <location>
        <begin position="677"/>
        <end position="692"/>
    </location>
</feature>
<accession>A0A9P4PUN3</accession>
<gene>
    <name evidence="2" type="ORF">P171DRAFT_347641</name>
</gene>
<reference evidence="2" key="1">
    <citation type="journal article" date="2020" name="Stud. Mycol.">
        <title>101 Dothideomycetes genomes: a test case for predicting lifestyles and emergence of pathogens.</title>
        <authorList>
            <person name="Haridas S."/>
            <person name="Albert R."/>
            <person name="Binder M."/>
            <person name="Bloem J."/>
            <person name="Labutti K."/>
            <person name="Salamov A."/>
            <person name="Andreopoulos B."/>
            <person name="Baker S."/>
            <person name="Barry K."/>
            <person name="Bills G."/>
            <person name="Bluhm B."/>
            <person name="Cannon C."/>
            <person name="Castanera R."/>
            <person name="Culley D."/>
            <person name="Daum C."/>
            <person name="Ezra D."/>
            <person name="Gonzalez J."/>
            <person name="Henrissat B."/>
            <person name="Kuo A."/>
            <person name="Liang C."/>
            <person name="Lipzen A."/>
            <person name="Lutzoni F."/>
            <person name="Magnuson J."/>
            <person name="Mondo S."/>
            <person name="Nolan M."/>
            <person name="Ohm R."/>
            <person name="Pangilinan J."/>
            <person name="Park H.-J."/>
            <person name="Ramirez L."/>
            <person name="Alfaro M."/>
            <person name="Sun H."/>
            <person name="Tritt A."/>
            <person name="Yoshinaga Y."/>
            <person name="Zwiers L.-H."/>
            <person name="Turgeon B."/>
            <person name="Goodwin S."/>
            <person name="Spatafora J."/>
            <person name="Crous P."/>
            <person name="Grigoriev I."/>
        </authorList>
    </citation>
    <scope>NUCLEOTIDE SEQUENCE</scope>
    <source>
        <strain evidence="2">CBS 690.94</strain>
    </source>
</reference>
<name>A0A9P4PUN3_9PLEO</name>
<evidence type="ECO:0000313" key="2">
    <source>
        <dbReference type="EMBL" id="KAF2451689.1"/>
    </source>
</evidence>
<proteinExistence type="predicted"/>